<dbReference type="GO" id="GO:0016301">
    <property type="term" value="F:kinase activity"/>
    <property type="evidence" value="ECO:0007669"/>
    <property type="project" value="UniProtKB-KW"/>
</dbReference>
<keyword evidence="6" id="KW-0547">Nucleotide-binding</keyword>
<feature type="domain" description="Alpha-glucan water dikinase phosphohistidine-like" evidence="12">
    <location>
        <begin position="113"/>
        <end position="226"/>
    </location>
</feature>
<protein>
    <recommendedName>
        <fullName evidence="15">Pyruvate phosphate dikinase AMP/ATP-binding domain-containing protein</fullName>
    </recommendedName>
</protein>
<keyword evidence="14" id="KW-1185">Reference proteome</keyword>
<evidence type="ECO:0000256" key="5">
    <source>
        <dbReference type="ARBA" id="ARBA00022723"/>
    </source>
</evidence>
<dbReference type="Gene3D" id="3.30.1490.20">
    <property type="entry name" value="ATP-grasp fold, A domain"/>
    <property type="match status" value="1"/>
</dbReference>
<proteinExistence type="inferred from homology"/>
<evidence type="ECO:0000259" key="12">
    <source>
        <dbReference type="Pfam" id="PF22973"/>
    </source>
</evidence>
<gene>
    <name evidence="13" type="ORF">LTRI10_LOCUS14192</name>
</gene>
<sequence length="570" mass="63490">MKTREIAIQQRQHVLDTKDWYRVSEVYKPNDAQWALQAKAVLDRLQLVVAERSIAFHTKIQPTVQYLGRLLAVPKRAIDTSAEELIRAGSAATLSALINRFNPVLRKVANLGCWQVISPVEVGGFVTSVNELITVQNKVYKKPTVIIATKVTGEEEIPDGVVAVLTPDTPDILSHVSIRARNCKVCFATCYDQNLLRNLKLKEGKAVSIKIKSMDLIIRDISASELSLSSSVFSSILRRTSTLKRKTFRGKYAVSVEEFTTEMVGAKSCNIRFLRERVPSWIKIPNSVALPFGTFEAVLSENINKDIASRVIGLHKSVSGGDLTKLKEIQTAIQQMRAPLSLKNELASKMRTSRMSWPGDQSEERWSLAWQAIKRVWASKWNERAYVSCRKASLNMDNLRMAVLIQEVICADYAFVIHTKNPLSGDESEIYAEIVKGLGESLVSAYPGRAMSFITRKNNLKNPIIASYPSKNIGLFSKPSIIFRSDSNGEDLQGYAGAGLYDSVILDEEDKVVLDYSTDRLLIDKAFQVSVLSRIAEAGKIIETLYGCPQDIEGVVKDGVIHVVQARPQI</sequence>
<keyword evidence="8" id="KW-0067">ATP-binding</keyword>
<dbReference type="Pfam" id="PF22973">
    <property type="entry name" value="GWD1_pHisD"/>
    <property type="match status" value="1"/>
</dbReference>
<name>A0AAV2DG93_9ROSI</name>
<dbReference type="InterPro" id="IPR002192">
    <property type="entry name" value="PPDK_AMP/ATP-bd"/>
</dbReference>
<evidence type="ECO:0000256" key="9">
    <source>
        <dbReference type="ARBA" id="ARBA00022842"/>
    </source>
</evidence>
<evidence type="ECO:0000256" key="7">
    <source>
        <dbReference type="ARBA" id="ARBA00022777"/>
    </source>
</evidence>
<organism evidence="13 14">
    <name type="scientific">Linum trigynum</name>
    <dbReference type="NCBI Taxonomy" id="586398"/>
    <lineage>
        <taxon>Eukaryota</taxon>
        <taxon>Viridiplantae</taxon>
        <taxon>Streptophyta</taxon>
        <taxon>Embryophyta</taxon>
        <taxon>Tracheophyta</taxon>
        <taxon>Spermatophyta</taxon>
        <taxon>Magnoliopsida</taxon>
        <taxon>eudicotyledons</taxon>
        <taxon>Gunneridae</taxon>
        <taxon>Pentapetalae</taxon>
        <taxon>rosids</taxon>
        <taxon>fabids</taxon>
        <taxon>Malpighiales</taxon>
        <taxon>Linaceae</taxon>
        <taxon>Linum</taxon>
    </lineage>
</organism>
<evidence type="ECO:0008006" key="15">
    <source>
        <dbReference type="Google" id="ProtNLM"/>
    </source>
</evidence>
<evidence type="ECO:0000256" key="4">
    <source>
        <dbReference type="ARBA" id="ARBA00022679"/>
    </source>
</evidence>
<dbReference type="Proteomes" id="UP001497516">
    <property type="component" value="Chromosome 2"/>
</dbReference>
<keyword evidence="4" id="KW-0808">Transferase</keyword>
<feature type="domain" description="Pyruvate phosphate dikinase AMP/ATP-binding" evidence="11">
    <location>
        <begin position="371"/>
        <end position="569"/>
    </location>
</feature>
<dbReference type="InterPro" id="IPR013815">
    <property type="entry name" value="ATP_grasp_subdomain_1"/>
</dbReference>
<evidence type="ECO:0000256" key="1">
    <source>
        <dbReference type="ARBA" id="ARBA00001946"/>
    </source>
</evidence>
<dbReference type="InterPro" id="IPR054481">
    <property type="entry name" value="GWD1_pHisD"/>
</dbReference>
<comment type="cofactor">
    <cofactor evidence="1">
        <name>Mg(2+)</name>
        <dbReference type="ChEBI" id="CHEBI:18420"/>
    </cofactor>
</comment>
<dbReference type="PANTHER" id="PTHR46999:SF4">
    <property type="entry name" value="ALPHA-GLUCAN WATER DIKINASE 2"/>
    <property type="match status" value="1"/>
</dbReference>
<evidence type="ECO:0000313" key="14">
    <source>
        <dbReference type="Proteomes" id="UP001497516"/>
    </source>
</evidence>
<evidence type="ECO:0000256" key="6">
    <source>
        <dbReference type="ARBA" id="ARBA00022741"/>
    </source>
</evidence>
<keyword evidence="7" id="KW-0418">Kinase</keyword>
<dbReference type="PANTHER" id="PTHR46999">
    <property type="entry name" value="ALPHA-GLUCAN WATER DIKINASE 1, CHLOROPLASTIC-RELATED"/>
    <property type="match status" value="1"/>
</dbReference>
<accession>A0AAV2DG93</accession>
<evidence type="ECO:0000256" key="8">
    <source>
        <dbReference type="ARBA" id="ARBA00022840"/>
    </source>
</evidence>
<comment type="subunit">
    <text evidence="3">Homodimer.</text>
</comment>
<evidence type="ECO:0000256" key="3">
    <source>
        <dbReference type="ARBA" id="ARBA00011738"/>
    </source>
</evidence>
<reference evidence="13 14" key="1">
    <citation type="submission" date="2024-04" db="EMBL/GenBank/DDBJ databases">
        <authorList>
            <person name="Fracassetti M."/>
        </authorList>
    </citation>
    <scope>NUCLEOTIDE SEQUENCE [LARGE SCALE GENOMIC DNA]</scope>
</reference>
<dbReference type="AlphaFoldDB" id="A0AAV2DG93"/>
<dbReference type="SUPFAM" id="SSF56059">
    <property type="entry name" value="Glutathione synthetase ATP-binding domain-like"/>
    <property type="match status" value="1"/>
</dbReference>
<evidence type="ECO:0000256" key="10">
    <source>
        <dbReference type="ARBA" id="ARBA00023277"/>
    </source>
</evidence>
<dbReference type="Pfam" id="PF01326">
    <property type="entry name" value="PPDK_N"/>
    <property type="match status" value="1"/>
</dbReference>
<keyword evidence="10" id="KW-0119">Carbohydrate metabolism</keyword>
<evidence type="ECO:0000313" key="13">
    <source>
        <dbReference type="EMBL" id="CAL1372169.1"/>
    </source>
</evidence>
<dbReference type="GO" id="GO:0005524">
    <property type="term" value="F:ATP binding"/>
    <property type="evidence" value="ECO:0007669"/>
    <property type="project" value="UniProtKB-KW"/>
</dbReference>
<dbReference type="Gene3D" id="3.30.470.20">
    <property type="entry name" value="ATP-grasp fold, B domain"/>
    <property type="match status" value="1"/>
</dbReference>
<dbReference type="GO" id="GO:0046872">
    <property type="term" value="F:metal ion binding"/>
    <property type="evidence" value="ECO:0007669"/>
    <property type="project" value="UniProtKB-KW"/>
</dbReference>
<evidence type="ECO:0000256" key="2">
    <source>
        <dbReference type="ARBA" id="ARBA00007837"/>
    </source>
</evidence>
<keyword evidence="9" id="KW-0460">Magnesium</keyword>
<dbReference type="EMBL" id="OZ034815">
    <property type="protein sequence ID" value="CAL1372169.1"/>
    <property type="molecule type" value="Genomic_DNA"/>
</dbReference>
<keyword evidence="5" id="KW-0479">Metal-binding</keyword>
<evidence type="ECO:0000259" key="11">
    <source>
        <dbReference type="Pfam" id="PF01326"/>
    </source>
</evidence>
<comment type="similarity">
    <text evidence="2">Belongs to the PEP-utilizing enzyme family.</text>
</comment>